<accession>A0A2P6NGS8</accession>
<feature type="transmembrane region" description="Helical" evidence="9">
    <location>
        <begin position="119"/>
        <end position="141"/>
    </location>
</feature>
<comment type="caution">
    <text evidence="12">The sequence shown here is derived from an EMBL/GenBank/DDBJ whole genome shotgun (WGS) entry which is preliminary data.</text>
</comment>
<dbReference type="InterPro" id="IPR002524">
    <property type="entry name" value="Cation_efflux"/>
</dbReference>
<evidence type="ECO:0000313" key="12">
    <source>
        <dbReference type="EMBL" id="PRP83132.1"/>
    </source>
</evidence>
<dbReference type="PANTHER" id="PTHR45820:SF4">
    <property type="entry name" value="ZINC TRANSPORTER 63C, ISOFORM F"/>
    <property type="match status" value="1"/>
</dbReference>
<protein>
    <submittedName>
        <fullName evidence="12">Uncharacterized protein</fullName>
    </submittedName>
</protein>
<name>A0A2P6NGS8_9EUKA</name>
<evidence type="ECO:0000259" key="10">
    <source>
        <dbReference type="Pfam" id="PF01545"/>
    </source>
</evidence>
<feature type="compositionally biased region" description="Basic and acidic residues" evidence="8">
    <location>
        <begin position="243"/>
        <end position="262"/>
    </location>
</feature>
<dbReference type="PANTHER" id="PTHR45820">
    <property type="entry name" value="FI23527P1"/>
    <property type="match status" value="1"/>
</dbReference>
<dbReference type="Pfam" id="PF01545">
    <property type="entry name" value="Cation_efflux"/>
    <property type="match status" value="1"/>
</dbReference>
<dbReference type="InterPro" id="IPR027470">
    <property type="entry name" value="Cation_efflux_CTD"/>
</dbReference>
<evidence type="ECO:0000256" key="1">
    <source>
        <dbReference type="ARBA" id="ARBA00004141"/>
    </source>
</evidence>
<dbReference type="InterPro" id="IPR058533">
    <property type="entry name" value="Cation_efflux_TM"/>
</dbReference>
<dbReference type="OrthoDB" id="29444at2759"/>
<evidence type="ECO:0000256" key="8">
    <source>
        <dbReference type="SAM" id="MobiDB-lite"/>
    </source>
</evidence>
<keyword evidence="13" id="KW-1185">Reference proteome</keyword>
<proteinExistence type="inferred from homology"/>
<dbReference type="GO" id="GO:0005385">
    <property type="term" value="F:zinc ion transmembrane transporter activity"/>
    <property type="evidence" value="ECO:0007669"/>
    <property type="project" value="TreeGrafter"/>
</dbReference>
<evidence type="ECO:0000256" key="9">
    <source>
        <dbReference type="SAM" id="Phobius"/>
    </source>
</evidence>
<evidence type="ECO:0000256" key="7">
    <source>
        <dbReference type="ARBA" id="ARBA00023136"/>
    </source>
</evidence>
<evidence type="ECO:0000256" key="5">
    <source>
        <dbReference type="ARBA" id="ARBA00022833"/>
    </source>
</evidence>
<dbReference type="SUPFAM" id="SSF161111">
    <property type="entry name" value="Cation efflux protein transmembrane domain-like"/>
    <property type="match status" value="1"/>
</dbReference>
<feature type="transmembrane region" description="Helical" evidence="9">
    <location>
        <begin position="307"/>
        <end position="324"/>
    </location>
</feature>
<evidence type="ECO:0000256" key="6">
    <source>
        <dbReference type="ARBA" id="ARBA00022989"/>
    </source>
</evidence>
<sequence length="462" mass="51752">MNSNRFSVNEETSALLNRDAHAPLMFSDNSSMTSSRLESNPPDKWDIKIVAFIFVGVITLLYVIGELGVAITQDSLVLLSDGFHNLSDVFSLYIAYWARKASKWNMSHSMSYGWARSETLGALTNGMFLLSLCLYVILQTIPRFISPEPVTDSLMFIIVAAAGLLINTFGTAIFAREKTQELYLVTLIPTVEVDMIMVTGNSHGHGHSDEKKKKDGHSHSDEKKKKDGHSHSDEKKHGHGHGHSHEEKGHSHSHEKKEKKSNKMDANTYAVFLHYLGDAISSLMVLIAGLLMHFYNNQSWVKYIDPITSLLVVALILYTTIPLVKGCSLILLQSTPTHVDPNEVRTSVLRVPGIIGLHDFHVWQLVDGLVICSVHVSVEQDASFIEVVDEVKKIFHKYGIHSSAIQPEFIQRDQNGVSHCRSFHLDSHTQQKFSEFCVQNCVEDCMEDWCCKNAAQVDSVHP</sequence>
<dbReference type="InterPro" id="IPR027469">
    <property type="entry name" value="Cation_efflux_TMD_sf"/>
</dbReference>
<comment type="similarity">
    <text evidence="2">Belongs to the cation diffusion facilitator (CDF) transporter (TC 2.A.4) family. SLC30A subfamily.</text>
</comment>
<feature type="transmembrane region" description="Helical" evidence="9">
    <location>
        <begin position="76"/>
        <end position="98"/>
    </location>
</feature>
<dbReference type="STRING" id="1890364.A0A2P6NGS8"/>
<organism evidence="12 13">
    <name type="scientific">Planoprotostelium fungivorum</name>
    <dbReference type="NCBI Taxonomy" id="1890364"/>
    <lineage>
        <taxon>Eukaryota</taxon>
        <taxon>Amoebozoa</taxon>
        <taxon>Evosea</taxon>
        <taxon>Variosea</taxon>
        <taxon>Cavosteliida</taxon>
        <taxon>Cavosteliaceae</taxon>
        <taxon>Planoprotostelium</taxon>
    </lineage>
</organism>
<evidence type="ECO:0000256" key="3">
    <source>
        <dbReference type="ARBA" id="ARBA00022448"/>
    </source>
</evidence>
<keyword evidence="5" id="KW-0862">Zinc</keyword>
<feature type="region of interest" description="Disordered" evidence="8">
    <location>
        <begin position="199"/>
        <end position="262"/>
    </location>
</feature>
<evidence type="ECO:0000256" key="2">
    <source>
        <dbReference type="ARBA" id="ARBA00008873"/>
    </source>
</evidence>
<evidence type="ECO:0000259" key="11">
    <source>
        <dbReference type="Pfam" id="PF16916"/>
    </source>
</evidence>
<dbReference type="AlphaFoldDB" id="A0A2P6NGS8"/>
<keyword evidence="6 9" id="KW-1133">Transmembrane helix</keyword>
<feature type="domain" description="Cation efflux protein transmembrane" evidence="10">
    <location>
        <begin position="56"/>
        <end position="332"/>
    </location>
</feature>
<dbReference type="FunCoup" id="A0A2P6NGS8">
    <property type="interactions" value="25"/>
</dbReference>
<keyword evidence="7 9" id="KW-0472">Membrane</keyword>
<dbReference type="Proteomes" id="UP000241769">
    <property type="component" value="Unassembled WGS sequence"/>
</dbReference>
<evidence type="ECO:0000313" key="13">
    <source>
        <dbReference type="Proteomes" id="UP000241769"/>
    </source>
</evidence>
<dbReference type="GO" id="GO:0016020">
    <property type="term" value="C:membrane"/>
    <property type="evidence" value="ECO:0007669"/>
    <property type="project" value="UniProtKB-SubCell"/>
</dbReference>
<keyword evidence="3" id="KW-0813">Transport</keyword>
<dbReference type="Gene3D" id="1.20.1510.10">
    <property type="entry name" value="Cation efflux protein transmembrane domain"/>
    <property type="match status" value="1"/>
</dbReference>
<feature type="transmembrane region" description="Helical" evidence="9">
    <location>
        <begin position="45"/>
        <end position="64"/>
    </location>
</feature>
<reference evidence="12 13" key="1">
    <citation type="journal article" date="2018" name="Genome Biol. Evol.">
        <title>Multiple Roots of Fruiting Body Formation in Amoebozoa.</title>
        <authorList>
            <person name="Hillmann F."/>
            <person name="Forbes G."/>
            <person name="Novohradska S."/>
            <person name="Ferling I."/>
            <person name="Riege K."/>
            <person name="Groth M."/>
            <person name="Westermann M."/>
            <person name="Marz M."/>
            <person name="Spaller T."/>
            <person name="Winckler T."/>
            <person name="Schaap P."/>
            <person name="Glockner G."/>
        </authorList>
    </citation>
    <scope>NUCLEOTIDE SEQUENCE [LARGE SCALE GENOMIC DNA]</scope>
    <source>
        <strain evidence="12 13">Jena</strain>
    </source>
</reference>
<gene>
    <name evidence="12" type="ORF">PROFUN_09811</name>
</gene>
<feature type="transmembrane region" description="Helical" evidence="9">
    <location>
        <begin position="269"/>
        <end position="295"/>
    </location>
</feature>
<dbReference type="GO" id="GO:0006882">
    <property type="term" value="P:intracellular zinc ion homeostasis"/>
    <property type="evidence" value="ECO:0007669"/>
    <property type="project" value="TreeGrafter"/>
</dbReference>
<dbReference type="EMBL" id="MDYQ01000089">
    <property type="protein sequence ID" value="PRP83132.1"/>
    <property type="molecule type" value="Genomic_DNA"/>
</dbReference>
<keyword evidence="4 9" id="KW-0812">Transmembrane</keyword>
<evidence type="ECO:0000256" key="4">
    <source>
        <dbReference type="ARBA" id="ARBA00022692"/>
    </source>
</evidence>
<dbReference type="SUPFAM" id="SSF160240">
    <property type="entry name" value="Cation efflux protein cytoplasmic domain-like"/>
    <property type="match status" value="1"/>
</dbReference>
<feature type="domain" description="Cation efflux protein cytoplasmic" evidence="11">
    <location>
        <begin position="338"/>
        <end position="408"/>
    </location>
</feature>
<comment type="subcellular location">
    <subcellularLocation>
        <location evidence="1">Membrane</location>
        <topology evidence="1">Multi-pass membrane protein</topology>
    </subcellularLocation>
</comment>
<dbReference type="Pfam" id="PF16916">
    <property type="entry name" value="ZT_dimer"/>
    <property type="match status" value="1"/>
</dbReference>
<feature type="compositionally biased region" description="Basic and acidic residues" evidence="8">
    <location>
        <begin position="206"/>
        <end position="236"/>
    </location>
</feature>
<feature type="transmembrane region" description="Helical" evidence="9">
    <location>
        <begin position="153"/>
        <end position="175"/>
    </location>
</feature>
<dbReference type="NCBIfam" id="TIGR01297">
    <property type="entry name" value="CDF"/>
    <property type="match status" value="1"/>
</dbReference>
<dbReference type="InterPro" id="IPR036837">
    <property type="entry name" value="Cation_efflux_CTD_sf"/>
</dbReference>
<dbReference type="InParanoid" id="A0A2P6NGS8"/>